<accession>A0A6A5SPB2</accession>
<feature type="transmembrane region" description="Helical" evidence="1">
    <location>
        <begin position="20"/>
        <end position="41"/>
    </location>
</feature>
<dbReference type="PANTHER" id="PTHR41390:SF1">
    <property type="entry name" value="NADH-UBIQUINONE OXIDOREDUCTASE 213 KDA SUBUNIT"/>
    <property type="match status" value="1"/>
</dbReference>
<dbReference type="PANTHER" id="PTHR41390">
    <property type="entry name" value="CHROMOSOME 7, WHOLE GENOME SHOTGUN SEQUENCE"/>
    <property type="match status" value="1"/>
</dbReference>
<evidence type="ECO:0000256" key="1">
    <source>
        <dbReference type="SAM" id="Phobius"/>
    </source>
</evidence>
<protein>
    <submittedName>
        <fullName evidence="2">Uncharacterized protein</fullName>
    </submittedName>
</protein>
<evidence type="ECO:0000313" key="3">
    <source>
        <dbReference type="Proteomes" id="UP000800038"/>
    </source>
</evidence>
<organism evidence="2 3">
    <name type="scientific">Clathrospora elynae</name>
    <dbReference type="NCBI Taxonomy" id="706981"/>
    <lineage>
        <taxon>Eukaryota</taxon>
        <taxon>Fungi</taxon>
        <taxon>Dikarya</taxon>
        <taxon>Ascomycota</taxon>
        <taxon>Pezizomycotina</taxon>
        <taxon>Dothideomycetes</taxon>
        <taxon>Pleosporomycetidae</taxon>
        <taxon>Pleosporales</taxon>
        <taxon>Diademaceae</taxon>
        <taxon>Clathrospora</taxon>
    </lineage>
</organism>
<dbReference type="Proteomes" id="UP000800038">
    <property type="component" value="Unassembled WGS sequence"/>
</dbReference>
<keyword evidence="1" id="KW-1133">Transmembrane helix</keyword>
<dbReference type="OrthoDB" id="5565730at2759"/>
<name>A0A6A5SPB2_9PLEO</name>
<sequence>MKSNHDPAHVTQPFDIARQAALIGGASAIPGTVIGAFYGTLRTQTPVLFSIVSGAQWFAIGSTFWGARTAILNHTGLVNWWNITRGAPLRPRHDLNPTLSDKIRASTISGAITGFNLGLLFRGPRNVIPGTIMFSLFGWAGQHGYNYLDARNSSDLREQATLIAKGEDKPKENFMYRIAKSKWSPMSVLSDEEYENMMQEKLLKVEAEIAIIDDKIEVFRQKAVEMETERKMKEMQEQVQVQK</sequence>
<dbReference type="AlphaFoldDB" id="A0A6A5SPB2"/>
<dbReference type="EMBL" id="ML976047">
    <property type="protein sequence ID" value="KAF1941498.1"/>
    <property type="molecule type" value="Genomic_DNA"/>
</dbReference>
<feature type="transmembrane region" description="Helical" evidence="1">
    <location>
        <begin position="47"/>
        <end position="67"/>
    </location>
</feature>
<reference evidence="2" key="1">
    <citation type="journal article" date="2020" name="Stud. Mycol.">
        <title>101 Dothideomycetes genomes: a test case for predicting lifestyles and emergence of pathogens.</title>
        <authorList>
            <person name="Haridas S."/>
            <person name="Albert R."/>
            <person name="Binder M."/>
            <person name="Bloem J."/>
            <person name="Labutti K."/>
            <person name="Salamov A."/>
            <person name="Andreopoulos B."/>
            <person name="Baker S."/>
            <person name="Barry K."/>
            <person name="Bills G."/>
            <person name="Bluhm B."/>
            <person name="Cannon C."/>
            <person name="Castanera R."/>
            <person name="Culley D."/>
            <person name="Daum C."/>
            <person name="Ezra D."/>
            <person name="Gonzalez J."/>
            <person name="Henrissat B."/>
            <person name="Kuo A."/>
            <person name="Liang C."/>
            <person name="Lipzen A."/>
            <person name="Lutzoni F."/>
            <person name="Magnuson J."/>
            <person name="Mondo S."/>
            <person name="Nolan M."/>
            <person name="Ohm R."/>
            <person name="Pangilinan J."/>
            <person name="Park H.-J."/>
            <person name="Ramirez L."/>
            <person name="Alfaro M."/>
            <person name="Sun H."/>
            <person name="Tritt A."/>
            <person name="Yoshinaga Y."/>
            <person name="Zwiers L.-H."/>
            <person name="Turgeon B."/>
            <person name="Goodwin S."/>
            <person name="Spatafora J."/>
            <person name="Crous P."/>
            <person name="Grigoriev I."/>
        </authorList>
    </citation>
    <scope>NUCLEOTIDE SEQUENCE</scope>
    <source>
        <strain evidence="2">CBS 161.51</strain>
    </source>
</reference>
<keyword evidence="1" id="KW-0472">Membrane</keyword>
<keyword evidence="3" id="KW-1185">Reference proteome</keyword>
<proteinExistence type="predicted"/>
<gene>
    <name evidence="2" type="ORF">EJ02DRAFT_455161</name>
</gene>
<keyword evidence="1" id="KW-0812">Transmembrane</keyword>
<evidence type="ECO:0000313" key="2">
    <source>
        <dbReference type="EMBL" id="KAF1941498.1"/>
    </source>
</evidence>